<dbReference type="SUPFAM" id="SSF56219">
    <property type="entry name" value="DNase I-like"/>
    <property type="match status" value="1"/>
</dbReference>
<reference evidence="2" key="1">
    <citation type="submission" date="2015-12" db="EMBL/GenBank/DDBJ databases">
        <title>De novo transcriptome assembly of four potential Pierce s Disease insect vectors from Arizona vineyards.</title>
        <authorList>
            <person name="Tassone E.E."/>
        </authorList>
    </citation>
    <scope>NUCLEOTIDE SEQUENCE</scope>
</reference>
<protein>
    <recommendedName>
        <fullName evidence="1">Reverse transcriptase domain-containing protein</fullName>
    </recommendedName>
</protein>
<dbReference type="SUPFAM" id="SSF56672">
    <property type="entry name" value="DNA/RNA polymerases"/>
    <property type="match status" value="1"/>
</dbReference>
<dbReference type="PANTHER" id="PTHR19446">
    <property type="entry name" value="REVERSE TRANSCRIPTASES"/>
    <property type="match status" value="1"/>
</dbReference>
<feature type="domain" description="Reverse transcriptase" evidence="1">
    <location>
        <begin position="497"/>
        <end position="766"/>
    </location>
</feature>
<dbReference type="InterPro" id="IPR043502">
    <property type="entry name" value="DNA/RNA_pol_sf"/>
</dbReference>
<organism evidence="2">
    <name type="scientific">Clastoptera arizonana</name>
    <name type="common">Arizona spittle bug</name>
    <dbReference type="NCBI Taxonomy" id="38151"/>
    <lineage>
        <taxon>Eukaryota</taxon>
        <taxon>Metazoa</taxon>
        <taxon>Ecdysozoa</taxon>
        <taxon>Arthropoda</taxon>
        <taxon>Hexapoda</taxon>
        <taxon>Insecta</taxon>
        <taxon>Pterygota</taxon>
        <taxon>Neoptera</taxon>
        <taxon>Paraneoptera</taxon>
        <taxon>Hemiptera</taxon>
        <taxon>Auchenorrhyncha</taxon>
        <taxon>Cercopoidea</taxon>
        <taxon>Clastopteridae</taxon>
        <taxon>Clastoptera</taxon>
    </lineage>
</organism>
<dbReference type="EMBL" id="GEDC01008950">
    <property type="protein sequence ID" value="JAS28348.1"/>
    <property type="molecule type" value="Transcribed_RNA"/>
</dbReference>
<dbReference type="GO" id="GO:0003824">
    <property type="term" value="F:catalytic activity"/>
    <property type="evidence" value="ECO:0007669"/>
    <property type="project" value="InterPro"/>
</dbReference>
<gene>
    <name evidence="2" type="ORF">g.36541</name>
</gene>
<dbReference type="PROSITE" id="PS50878">
    <property type="entry name" value="RT_POL"/>
    <property type="match status" value="1"/>
</dbReference>
<dbReference type="Pfam" id="PF00078">
    <property type="entry name" value="RVT_1"/>
    <property type="match status" value="1"/>
</dbReference>
<dbReference type="CDD" id="cd01650">
    <property type="entry name" value="RT_nLTR_like"/>
    <property type="match status" value="1"/>
</dbReference>
<dbReference type="Gene3D" id="3.60.10.10">
    <property type="entry name" value="Endonuclease/exonuclease/phosphatase"/>
    <property type="match status" value="1"/>
</dbReference>
<name>A0A1B6DRM7_9HEMI</name>
<dbReference type="AlphaFoldDB" id="A0A1B6DRM7"/>
<dbReference type="GO" id="GO:0071897">
    <property type="term" value="P:DNA biosynthetic process"/>
    <property type="evidence" value="ECO:0007669"/>
    <property type="project" value="UniProtKB-ARBA"/>
</dbReference>
<evidence type="ECO:0000259" key="1">
    <source>
        <dbReference type="PROSITE" id="PS50878"/>
    </source>
</evidence>
<proteinExistence type="predicted"/>
<sequence length="1061" mass="120108">MTSRHNHGNQGTSWVRVLQLNAQRSVAVSGMLRQKAHEEAIDVLCIQEPLCGFGRVQGFPISSRVITGSSGGESALGAAIIVLNEAIDVMVLHDLSDTHTVVAELSWGRHPSVYLVSMYCQFSHPITGYLTRLEAIVNALPNKRVIVCMDANAKSNLWHSGTTDGRGEALAELIFQMDLVVENVAGQPATYSHTSDTNIDVTLSTPSGSPLLSNWTVQVNWTTSDHRCITFDIGRCRQDSLAAPPSPYPRYNVRRADWEVFRTIVQEGMSSEIEGSAEDLADLTQATLTHACQRAMPTHRKHPRAVPWWTGEISEARRLAFTARKRLQRAKATDQPEQIIGAYRRIYQELRNNLTSLIRTSKRESWCRFVSEEGNKNPWGLVYKLSMGKFRKAPVFSSISSDGTVTRTWEESVTRILQALVPRDEPSTDTRSHELVRKMTRSYVSADIEPKFDLLDLEIAVEAAKLRRAPGVDGITTEVVREVYRVCGAELLHLFNACLTDGVFPNIWKLGDLKLIPKTDKPVSDARSYRPICLLPVLGKLFERLLCVRLRSRYRRMGLECDRQYGFKPERSAEEAMVHLLDVVQNKAHHYVAGIFVDFQGAFDTLWWPGILKRLIDMRCPGNLYRVVVSYLSNRKVVVRSGNHVKEWEATMGCPQGSVLGPIFWNMVMDEMLQSFREEGIECIAYADDLAIVVSGNSRLELETAAQDAMDALAGWARKLRLTISPTKTVGLMLKGKLSQSRYPTLRIEHQSIRWVRSFRYLGLILETGLGFSAQAHFIQSRLRRIVGHLYRICRTEWGLQRSTLRTLYAGTILPVVTYGAPAWFRRASMPRHRRLLDSAQRQYLLLVVRACRTVSTDALQVLAGCAPLDLEIVRAGFRYCAKHSISCDLLGISLYRVPTGVSLAEQIGITRRYIKEAELDLAMVWQRRWQETDRGRGTYLWFPVAGFSYRHTWFDPPYAATCFLTGHGFFHAKLHELGLTTTATCICGYEREDCLHVMMSCPAYAEYRAELEWQIGPINSDTLREIVASRAKFEYFIVFARHVLDLRRRLGRLMSAPANE</sequence>
<accession>A0A1B6DRM7</accession>
<evidence type="ECO:0000313" key="2">
    <source>
        <dbReference type="EMBL" id="JAS28348.1"/>
    </source>
</evidence>
<dbReference type="Pfam" id="PF14529">
    <property type="entry name" value="Exo_endo_phos_2"/>
    <property type="match status" value="1"/>
</dbReference>
<dbReference type="InterPro" id="IPR000477">
    <property type="entry name" value="RT_dom"/>
</dbReference>
<dbReference type="InterPro" id="IPR036691">
    <property type="entry name" value="Endo/exonu/phosph_ase_sf"/>
</dbReference>
<dbReference type="InterPro" id="IPR005135">
    <property type="entry name" value="Endo/exonuclease/phosphatase"/>
</dbReference>